<reference evidence="4" key="1">
    <citation type="submission" date="2022-07" db="EMBL/GenBank/DDBJ databases">
        <title>Phylogenomic reconstructions and comparative analyses of Kickxellomycotina fungi.</title>
        <authorList>
            <person name="Reynolds N.K."/>
            <person name="Stajich J.E."/>
            <person name="Barry K."/>
            <person name="Grigoriev I.V."/>
            <person name="Crous P."/>
            <person name="Smith M.E."/>
        </authorList>
    </citation>
    <scope>NUCLEOTIDE SEQUENCE</scope>
    <source>
        <strain evidence="4">CBS 109367</strain>
    </source>
</reference>
<evidence type="ECO:0000256" key="1">
    <source>
        <dbReference type="ARBA" id="ARBA00013172"/>
    </source>
</evidence>
<dbReference type="SUPFAM" id="SSF56214">
    <property type="entry name" value="4'-phosphopantetheinyl transferase"/>
    <property type="match status" value="1"/>
</dbReference>
<dbReference type="AlphaFoldDB" id="A0A9W8L2A3"/>
<dbReference type="Proteomes" id="UP001151516">
    <property type="component" value="Unassembled WGS sequence"/>
</dbReference>
<dbReference type="PANTHER" id="PTHR12215">
    <property type="entry name" value="PHOSPHOPANTETHEINE TRANSFERASE"/>
    <property type="match status" value="1"/>
</dbReference>
<evidence type="ECO:0000313" key="4">
    <source>
        <dbReference type="EMBL" id="KAJ2683294.1"/>
    </source>
</evidence>
<dbReference type="InterPro" id="IPR008278">
    <property type="entry name" value="4-PPantetheinyl_Trfase_dom"/>
</dbReference>
<dbReference type="PANTHER" id="PTHR12215:SF10">
    <property type="entry name" value="L-AMINOADIPATE-SEMIALDEHYDE DEHYDROGENASE-PHOSPHOPANTETHEINYL TRANSFERASE"/>
    <property type="match status" value="1"/>
</dbReference>
<evidence type="ECO:0000313" key="5">
    <source>
        <dbReference type="Proteomes" id="UP001151516"/>
    </source>
</evidence>
<dbReference type="GO" id="GO:0008897">
    <property type="term" value="F:holo-[acyl-carrier-protein] synthase activity"/>
    <property type="evidence" value="ECO:0007669"/>
    <property type="project" value="UniProtKB-EC"/>
</dbReference>
<proteinExistence type="predicted"/>
<name>A0A9W8L2A3_9FUNG</name>
<dbReference type="InterPro" id="IPR037143">
    <property type="entry name" value="4-PPantetheinyl_Trfase_dom_sf"/>
</dbReference>
<dbReference type="EMBL" id="JANBTX010000302">
    <property type="protein sequence ID" value="KAJ2683294.1"/>
    <property type="molecule type" value="Genomic_DNA"/>
</dbReference>
<keyword evidence="2" id="KW-0808">Transferase</keyword>
<evidence type="ECO:0000256" key="2">
    <source>
        <dbReference type="ARBA" id="ARBA00022679"/>
    </source>
</evidence>
<keyword evidence="5" id="KW-1185">Reference proteome</keyword>
<dbReference type="EC" id="2.7.8.7" evidence="1"/>
<dbReference type="GO" id="GO:0019878">
    <property type="term" value="P:lysine biosynthetic process via aminoadipic acid"/>
    <property type="evidence" value="ECO:0007669"/>
    <property type="project" value="TreeGrafter"/>
</dbReference>
<dbReference type="InterPro" id="IPR050559">
    <property type="entry name" value="P-Pant_transferase_sf"/>
</dbReference>
<dbReference type="OrthoDB" id="26719at2759"/>
<organism evidence="4 5">
    <name type="scientific">Coemansia spiralis</name>
    <dbReference type="NCBI Taxonomy" id="417178"/>
    <lineage>
        <taxon>Eukaryota</taxon>
        <taxon>Fungi</taxon>
        <taxon>Fungi incertae sedis</taxon>
        <taxon>Zoopagomycota</taxon>
        <taxon>Kickxellomycotina</taxon>
        <taxon>Kickxellomycetes</taxon>
        <taxon>Kickxellales</taxon>
        <taxon>Kickxellaceae</taxon>
        <taxon>Coemansia</taxon>
    </lineage>
</organism>
<dbReference type="Pfam" id="PF01648">
    <property type="entry name" value="ACPS"/>
    <property type="match status" value="1"/>
</dbReference>
<sequence length="186" mass="20126">MPCGSLWLTATGLLPSLDNGIVTESVNGSKPSLNSLGKRLYPAVTDFNISHDGDWVLAGTTTQGILGVDIAHVYLPENMAVEEYINEFSLQASGKQKLFDFYRIWTIKEAYGKAIGTGIAAIDLRQVCVELPLPDSSARVRAHGELVPLKFITGVLGDDSNYVYTLATSCDVNCKFRIVSLGELLA</sequence>
<accession>A0A9W8L2A3</accession>
<dbReference type="Gene3D" id="3.90.470.20">
    <property type="entry name" value="4'-phosphopantetheinyl transferase domain"/>
    <property type="match status" value="1"/>
</dbReference>
<gene>
    <name evidence="4" type="ORF">IWW39_005579</name>
</gene>
<dbReference type="GO" id="GO:0000287">
    <property type="term" value="F:magnesium ion binding"/>
    <property type="evidence" value="ECO:0007669"/>
    <property type="project" value="InterPro"/>
</dbReference>
<protein>
    <recommendedName>
        <fullName evidence="1">holo-[acyl-carrier-protein] synthase</fullName>
        <ecNumber evidence="1">2.7.8.7</ecNumber>
    </recommendedName>
</protein>
<evidence type="ECO:0000259" key="3">
    <source>
        <dbReference type="Pfam" id="PF01648"/>
    </source>
</evidence>
<feature type="domain" description="4'-phosphopantetheinyl transferase" evidence="3">
    <location>
        <begin position="90"/>
        <end position="166"/>
    </location>
</feature>
<comment type="caution">
    <text evidence="4">The sequence shown here is derived from an EMBL/GenBank/DDBJ whole genome shotgun (WGS) entry which is preliminary data.</text>
</comment>
<dbReference type="GO" id="GO:0005829">
    <property type="term" value="C:cytosol"/>
    <property type="evidence" value="ECO:0007669"/>
    <property type="project" value="TreeGrafter"/>
</dbReference>